<organism evidence="7">
    <name type="scientific">Citrobacter koseri</name>
    <name type="common">Citrobacter diversus</name>
    <dbReference type="NCBI Taxonomy" id="545"/>
    <lineage>
        <taxon>Bacteria</taxon>
        <taxon>Pseudomonadati</taxon>
        <taxon>Pseudomonadota</taxon>
        <taxon>Gammaproteobacteria</taxon>
        <taxon>Enterobacterales</taxon>
        <taxon>Enterobacteriaceae</taxon>
        <taxon>Citrobacter</taxon>
    </lineage>
</organism>
<dbReference type="AlphaFoldDB" id="A0A078LJT1"/>
<evidence type="ECO:0000313" key="7">
    <source>
        <dbReference type="EMBL" id="CDZ85562.1"/>
    </source>
</evidence>
<keyword evidence="5" id="KW-0411">Iron-sulfur</keyword>
<accession>A0A078LJT1</accession>
<dbReference type="Pfam" id="PF12800">
    <property type="entry name" value="Fer4_4"/>
    <property type="match status" value="1"/>
</dbReference>
<dbReference type="Pfam" id="PF13247">
    <property type="entry name" value="Fer4_11"/>
    <property type="match status" value="1"/>
</dbReference>
<dbReference type="PROSITE" id="PS00198">
    <property type="entry name" value="4FE4S_FER_1"/>
    <property type="match status" value="1"/>
</dbReference>
<evidence type="ECO:0000256" key="4">
    <source>
        <dbReference type="ARBA" id="ARBA00023004"/>
    </source>
</evidence>
<keyword evidence="1" id="KW-0004">4Fe-4S</keyword>
<evidence type="ECO:0000256" key="5">
    <source>
        <dbReference type="ARBA" id="ARBA00023014"/>
    </source>
</evidence>
<gene>
    <name evidence="7" type="ORF">BN1086_03778</name>
</gene>
<dbReference type="GO" id="GO:0046872">
    <property type="term" value="F:metal ion binding"/>
    <property type="evidence" value="ECO:0007669"/>
    <property type="project" value="UniProtKB-KW"/>
</dbReference>
<evidence type="ECO:0000259" key="6">
    <source>
        <dbReference type="PROSITE" id="PS51379"/>
    </source>
</evidence>
<dbReference type="InterPro" id="IPR017896">
    <property type="entry name" value="4Fe4S_Fe-S-bd"/>
</dbReference>
<dbReference type="InterPro" id="IPR017900">
    <property type="entry name" value="4Fe4S_Fe_S_CS"/>
</dbReference>
<evidence type="ECO:0000256" key="2">
    <source>
        <dbReference type="ARBA" id="ARBA00022723"/>
    </source>
</evidence>
<feature type="domain" description="4Fe-4S ferredoxin-type" evidence="6">
    <location>
        <begin position="80"/>
        <end position="109"/>
    </location>
</feature>
<keyword evidence="4" id="KW-0408">Iron</keyword>
<dbReference type="PANTHER" id="PTHR42859">
    <property type="entry name" value="OXIDOREDUCTASE"/>
    <property type="match status" value="1"/>
</dbReference>
<keyword evidence="3" id="KW-0677">Repeat</keyword>
<dbReference type="InterPro" id="IPR050294">
    <property type="entry name" value="RnfB_subfamily"/>
</dbReference>
<dbReference type="Gene3D" id="3.30.70.20">
    <property type="match status" value="2"/>
</dbReference>
<proteinExistence type="predicted"/>
<feature type="domain" description="4Fe-4S ferredoxin-type" evidence="6">
    <location>
        <begin position="2"/>
        <end position="22"/>
    </location>
</feature>
<dbReference type="NCBIfam" id="NF007658">
    <property type="entry name" value="PRK10330.1"/>
    <property type="match status" value="1"/>
</dbReference>
<keyword evidence="2" id="KW-0479">Metal-binding</keyword>
<protein>
    <submittedName>
        <fullName evidence="7">Electron transport protein HydN</fullName>
    </submittedName>
</protein>
<evidence type="ECO:0000256" key="3">
    <source>
        <dbReference type="ARBA" id="ARBA00022737"/>
    </source>
</evidence>
<dbReference type="PROSITE" id="PS51379">
    <property type="entry name" value="4FE4S_FER_2"/>
    <property type="match status" value="2"/>
</dbReference>
<dbReference type="EMBL" id="LK931336">
    <property type="protein sequence ID" value="CDZ85562.1"/>
    <property type="molecule type" value="Genomic_DNA"/>
</dbReference>
<reference evidence="7" key="1">
    <citation type="submission" date="2014-06" db="EMBL/GenBank/DDBJ databases">
        <authorList>
            <person name="Urmite Genomes Urmite Genomes"/>
        </authorList>
    </citation>
    <scope>NUCLEOTIDE SEQUENCE</scope>
</reference>
<dbReference type="CDD" id="cd10554">
    <property type="entry name" value="HycB_like"/>
    <property type="match status" value="1"/>
</dbReference>
<dbReference type="SUPFAM" id="SSF54862">
    <property type="entry name" value="4Fe-4S ferredoxins"/>
    <property type="match status" value="1"/>
</dbReference>
<name>A0A078LJT1_CITKO</name>
<dbReference type="PANTHER" id="PTHR42859:SF17">
    <property type="entry name" value="ELECTRON TRANSPORT PROTEIN HYDN-RELATED"/>
    <property type="match status" value="1"/>
</dbReference>
<dbReference type="GO" id="GO:0051539">
    <property type="term" value="F:4 iron, 4 sulfur cluster binding"/>
    <property type="evidence" value="ECO:0007669"/>
    <property type="project" value="UniProtKB-KW"/>
</dbReference>
<evidence type="ECO:0000256" key="1">
    <source>
        <dbReference type="ARBA" id="ARBA00022485"/>
    </source>
</evidence>
<sequence>MNRFIIADANKCIGCRTCEVACVVSHQENQDCASLTPETFLPRIHVIKGVNVSTATLCRQCEDAPCANVCPNGAISRDKGFVHVMQERCIGCKTCVVACPYGAMEVVVRPVIRNSGAGLNVRAEKAEANKCDLCHHREAGPACMEACPTYALICVDRNKLEQLSAEKRRRAALDSSASLLF</sequence>
<dbReference type="PATRIC" id="fig|545.12.peg.3782"/>